<protein>
    <submittedName>
        <fullName evidence="3">PAS domain-containing protein</fullName>
    </submittedName>
</protein>
<feature type="domain" description="GAF" evidence="2">
    <location>
        <begin position="71"/>
        <end position="203"/>
    </location>
</feature>
<keyword evidence="1" id="KW-1133">Transmembrane helix</keyword>
<dbReference type="InterPro" id="IPR029016">
    <property type="entry name" value="GAF-like_dom_sf"/>
</dbReference>
<keyword evidence="1" id="KW-0472">Membrane</keyword>
<dbReference type="OrthoDB" id="8819295at2"/>
<dbReference type="EMBL" id="JACHHO010000007">
    <property type="protein sequence ID" value="MBB5206073.1"/>
    <property type="molecule type" value="Genomic_DNA"/>
</dbReference>
<dbReference type="SUPFAM" id="SSF55781">
    <property type="entry name" value="GAF domain-like"/>
    <property type="match status" value="1"/>
</dbReference>
<name>A0A840S8V4_9BURK</name>
<sequence>MPFDASPSVWIWVLLTGSAVLLGVMLGCRWLGGMRKGRVQAAAAMAEAPPLIPSLGPSDWASLAQGLSQTRDEAAALQFTLSHLARPLALGAALAALWDPPTQRLRAVARWGGEGAELPASEALALLQQCALSARPQCLDEASSAGLRIRSGLGAMAPRSLLLWPVRQAGQVLAVLELASLRKLTPADQQALKDLEPLLALVLQSHAAALRAEPVQAGPAAAGAVDAAASDTSALMLVRQAPLPMALYAESGRALALSAAWAQWLGLAPDLAASRNLLSLWMRPESQVELLRQLHQQPQLQGWTVELAHAQGHALAARMSACRVQVAGQSALLLMRGG</sequence>
<dbReference type="RefSeq" id="WP_138856395.1">
    <property type="nucleotide sequence ID" value="NZ_CP040709.1"/>
</dbReference>
<dbReference type="AlphaFoldDB" id="A0A840S8V4"/>
<evidence type="ECO:0000256" key="1">
    <source>
        <dbReference type="SAM" id="Phobius"/>
    </source>
</evidence>
<keyword evidence="4" id="KW-1185">Reference proteome</keyword>
<gene>
    <name evidence="3" type="ORF">HNQ51_003416</name>
</gene>
<dbReference type="InterPro" id="IPR003018">
    <property type="entry name" value="GAF"/>
</dbReference>
<evidence type="ECO:0000259" key="2">
    <source>
        <dbReference type="Pfam" id="PF13185"/>
    </source>
</evidence>
<accession>A0A840S8V4</accession>
<keyword evidence="1" id="KW-0812">Transmembrane</keyword>
<proteinExistence type="predicted"/>
<comment type="caution">
    <text evidence="3">The sequence shown here is derived from an EMBL/GenBank/DDBJ whole genome shotgun (WGS) entry which is preliminary data.</text>
</comment>
<dbReference type="Proteomes" id="UP000554837">
    <property type="component" value="Unassembled WGS sequence"/>
</dbReference>
<organism evidence="3 4">
    <name type="scientific">Inhella inkyongensis</name>
    <dbReference type="NCBI Taxonomy" id="392593"/>
    <lineage>
        <taxon>Bacteria</taxon>
        <taxon>Pseudomonadati</taxon>
        <taxon>Pseudomonadota</taxon>
        <taxon>Betaproteobacteria</taxon>
        <taxon>Burkholderiales</taxon>
        <taxon>Sphaerotilaceae</taxon>
        <taxon>Inhella</taxon>
    </lineage>
</organism>
<feature type="transmembrane region" description="Helical" evidence="1">
    <location>
        <begin position="12"/>
        <end position="32"/>
    </location>
</feature>
<evidence type="ECO:0000313" key="3">
    <source>
        <dbReference type="EMBL" id="MBB5206073.1"/>
    </source>
</evidence>
<dbReference type="Gene3D" id="3.30.450.40">
    <property type="match status" value="1"/>
</dbReference>
<evidence type="ECO:0000313" key="4">
    <source>
        <dbReference type="Proteomes" id="UP000554837"/>
    </source>
</evidence>
<reference evidence="3 4" key="1">
    <citation type="submission" date="2020-08" db="EMBL/GenBank/DDBJ databases">
        <title>Genomic Encyclopedia of Type Strains, Phase IV (KMG-IV): sequencing the most valuable type-strain genomes for metagenomic binning, comparative biology and taxonomic classification.</title>
        <authorList>
            <person name="Goeker M."/>
        </authorList>
    </citation>
    <scope>NUCLEOTIDE SEQUENCE [LARGE SCALE GENOMIC DNA]</scope>
    <source>
        <strain evidence="3 4">DSM 23958</strain>
    </source>
</reference>
<dbReference type="Pfam" id="PF13185">
    <property type="entry name" value="GAF_2"/>
    <property type="match status" value="1"/>
</dbReference>